<keyword evidence="1" id="KW-0328">Glycosyltransferase</keyword>
<keyword evidence="6" id="KW-1185">Reference proteome</keyword>
<name>A0A9J6RKP1_9GAMM</name>
<dbReference type="InterPro" id="IPR001296">
    <property type="entry name" value="Glyco_trans_1"/>
</dbReference>
<gene>
    <name evidence="5" type="ORF">O0V09_05060</name>
</gene>
<evidence type="ECO:0000313" key="6">
    <source>
        <dbReference type="Proteomes" id="UP001069090"/>
    </source>
</evidence>
<sequence length="374" mass="42324">MKNNNIVHLTSVHPRYDSRIFIKMCQSLAQNGYLVSLIVADGKGGEVKSKVKIVDVGEEKNRFLRITSTVFKVFKKAKELDADIYHLHDPELMPVALLLKLLKKKVVFDIHEDLPRQVLRKYWLPYMLRKPISLIVESLEFVTAKFVDAIVTVTPSIAKRFPFSRVIEVRNYALLSEFKDNSAENNSLKNKKLVTYIGGISKDRGIAVMVNAIDIVDEKLTLGGRFQGTNLQEEIEVLEGWRNVDFLGWQTRSQISKLLSNSLVGLVVLQPTGDYEDALPVKMFEYMASGAAVIASNFPLWREIINEVQCGLCVDPTSPVEVAGAINSLLDKPEMAIGMGLRGRRAVLDRYNWNTELSKLLALYEDLLFYDENK</sequence>
<dbReference type="Pfam" id="PF00534">
    <property type="entry name" value="Glycos_transf_1"/>
    <property type="match status" value="1"/>
</dbReference>
<evidence type="ECO:0000256" key="1">
    <source>
        <dbReference type="ARBA" id="ARBA00022676"/>
    </source>
</evidence>
<comment type="caution">
    <text evidence="5">The sequence shown here is derived from an EMBL/GenBank/DDBJ whole genome shotgun (WGS) entry which is preliminary data.</text>
</comment>
<keyword evidence="2" id="KW-0808">Transferase</keyword>
<evidence type="ECO:0000313" key="5">
    <source>
        <dbReference type="EMBL" id="MCZ0864557.1"/>
    </source>
</evidence>
<evidence type="ECO:0000259" key="3">
    <source>
        <dbReference type="Pfam" id="PF00534"/>
    </source>
</evidence>
<dbReference type="SUPFAM" id="SSF53756">
    <property type="entry name" value="UDP-Glycosyltransferase/glycogen phosphorylase"/>
    <property type="match status" value="1"/>
</dbReference>
<feature type="domain" description="Glycosyltransferase subfamily 4-like N-terminal" evidence="4">
    <location>
        <begin position="22"/>
        <end position="160"/>
    </location>
</feature>
<dbReference type="PANTHER" id="PTHR12526">
    <property type="entry name" value="GLYCOSYLTRANSFERASE"/>
    <property type="match status" value="1"/>
</dbReference>
<dbReference type="RefSeq" id="WP_258330710.1">
    <property type="nucleotide sequence ID" value="NZ_JAPTGG010000003.1"/>
</dbReference>
<dbReference type="GO" id="GO:0016757">
    <property type="term" value="F:glycosyltransferase activity"/>
    <property type="evidence" value="ECO:0007669"/>
    <property type="project" value="UniProtKB-KW"/>
</dbReference>
<reference evidence="5 6" key="1">
    <citation type="submission" date="2022-12" db="EMBL/GenBank/DDBJ databases">
        <title>Dasania phycosphaerae sp. nov., isolated from particulate material of the south coast of Korea.</title>
        <authorList>
            <person name="Jiang Y."/>
        </authorList>
    </citation>
    <scope>NUCLEOTIDE SEQUENCE [LARGE SCALE GENOMIC DNA]</scope>
    <source>
        <strain evidence="5 6">GY-19</strain>
    </source>
</reference>
<dbReference type="InterPro" id="IPR028098">
    <property type="entry name" value="Glyco_trans_4-like_N"/>
</dbReference>
<dbReference type="GO" id="GO:1901135">
    <property type="term" value="P:carbohydrate derivative metabolic process"/>
    <property type="evidence" value="ECO:0007669"/>
    <property type="project" value="UniProtKB-ARBA"/>
</dbReference>
<dbReference type="Proteomes" id="UP001069090">
    <property type="component" value="Unassembled WGS sequence"/>
</dbReference>
<evidence type="ECO:0000259" key="4">
    <source>
        <dbReference type="Pfam" id="PF13439"/>
    </source>
</evidence>
<dbReference type="Gene3D" id="3.40.50.2000">
    <property type="entry name" value="Glycogen Phosphorylase B"/>
    <property type="match status" value="2"/>
</dbReference>
<dbReference type="AlphaFoldDB" id="A0A9J6RKP1"/>
<dbReference type="CDD" id="cd03794">
    <property type="entry name" value="GT4_WbuB-like"/>
    <property type="match status" value="1"/>
</dbReference>
<dbReference type="Pfam" id="PF13439">
    <property type="entry name" value="Glyco_transf_4"/>
    <property type="match status" value="1"/>
</dbReference>
<protein>
    <submittedName>
        <fullName evidence="5">Glycosyltransferase family 4 protein</fullName>
    </submittedName>
</protein>
<organism evidence="5 6">
    <name type="scientific">Dasania phycosphaerae</name>
    <dbReference type="NCBI Taxonomy" id="2950436"/>
    <lineage>
        <taxon>Bacteria</taxon>
        <taxon>Pseudomonadati</taxon>
        <taxon>Pseudomonadota</taxon>
        <taxon>Gammaproteobacteria</taxon>
        <taxon>Cellvibrionales</taxon>
        <taxon>Spongiibacteraceae</taxon>
        <taxon>Dasania</taxon>
    </lineage>
</organism>
<proteinExistence type="predicted"/>
<dbReference type="EMBL" id="JAPTGG010000003">
    <property type="protein sequence ID" value="MCZ0864557.1"/>
    <property type="molecule type" value="Genomic_DNA"/>
</dbReference>
<dbReference type="PANTHER" id="PTHR12526:SF629">
    <property type="entry name" value="TEICHURONIC ACID BIOSYNTHESIS GLYCOSYLTRANSFERASE TUAH-RELATED"/>
    <property type="match status" value="1"/>
</dbReference>
<feature type="domain" description="Glycosyl transferase family 1" evidence="3">
    <location>
        <begin position="179"/>
        <end position="340"/>
    </location>
</feature>
<accession>A0A9J6RKP1</accession>
<evidence type="ECO:0000256" key="2">
    <source>
        <dbReference type="ARBA" id="ARBA00022679"/>
    </source>
</evidence>